<proteinExistence type="predicted"/>
<dbReference type="EMBL" id="DUZY01000002">
    <property type="protein sequence ID" value="DAD27886.1"/>
    <property type="molecule type" value="Genomic_DNA"/>
</dbReference>
<keyword evidence="5" id="KW-1185">Reference proteome</keyword>
<organism evidence="4 5">
    <name type="scientific">Nelumbo nucifera</name>
    <name type="common">Sacred lotus</name>
    <dbReference type="NCBI Taxonomy" id="4432"/>
    <lineage>
        <taxon>Eukaryota</taxon>
        <taxon>Viridiplantae</taxon>
        <taxon>Streptophyta</taxon>
        <taxon>Embryophyta</taxon>
        <taxon>Tracheophyta</taxon>
        <taxon>Spermatophyta</taxon>
        <taxon>Magnoliopsida</taxon>
        <taxon>Proteales</taxon>
        <taxon>Nelumbonaceae</taxon>
        <taxon>Nelumbo</taxon>
    </lineage>
</organism>
<reference evidence="4 5" key="1">
    <citation type="journal article" date="2020" name="Mol. Biol. Evol.">
        <title>Distinct Expression and Methylation Patterns for Genes with Different Fates following a Single Whole-Genome Duplication in Flowering Plants.</title>
        <authorList>
            <person name="Shi T."/>
            <person name="Rahmani R.S."/>
            <person name="Gugger P.F."/>
            <person name="Wang M."/>
            <person name="Li H."/>
            <person name="Zhang Y."/>
            <person name="Li Z."/>
            <person name="Wang Q."/>
            <person name="Van de Peer Y."/>
            <person name="Marchal K."/>
            <person name="Chen J."/>
        </authorList>
    </citation>
    <scope>NUCLEOTIDE SEQUENCE [LARGE SCALE GENOMIC DNA]</scope>
    <source>
        <tissue evidence="4">Leaf</tissue>
    </source>
</reference>
<evidence type="ECO:0000313" key="4">
    <source>
        <dbReference type="EMBL" id="DAD27886.1"/>
    </source>
</evidence>
<dbReference type="Pfam" id="PF00076">
    <property type="entry name" value="RRM_1"/>
    <property type="match status" value="1"/>
</dbReference>
<accession>A0A822Y9R7</accession>
<comment type="caution">
    <text evidence="4">The sequence shown here is derived from an EMBL/GenBank/DDBJ whole genome shotgun (WGS) entry which is preliminary data.</text>
</comment>
<sequence length="63" mass="7353">MDLGKLFKGGISCDTNEDRVKEYFKFYGEVVEAVIVKDMTTCRACCFLLIQLLREESLWRNIL</sequence>
<dbReference type="PANTHER" id="PTHR48032:SF6">
    <property type="entry name" value="RNA-BINDING (RRM_RBD_RNP MOTIFS) FAMILY PROTEIN"/>
    <property type="match status" value="1"/>
</dbReference>
<keyword evidence="1" id="KW-0677">Repeat</keyword>
<dbReference type="GO" id="GO:0003723">
    <property type="term" value="F:RNA binding"/>
    <property type="evidence" value="ECO:0007669"/>
    <property type="project" value="UniProtKB-KW"/>
</dbReference>
<dbReference type="InterPro" id="IPR035979">
    <property type="entry name" value="RBD_domain_sf"/>
</dbReference>
<dbReference type="InterPro" id="IPR000504">
    <property type="entry name" value="RRM_dom"/>
</dbReference>
<evidence type="ECO:0000256" key="2">
    <source>
        <dbReference type="ARBA" id="ARBA00022884"/>
    </source>
</evidence>
<dbReference type="Proteomes" id="UP000607653">
    <property type="component" value="Unassembled WGS sequence"/>
</dbReference>
<name>A0A822Y9R7_NELNU</name>
<dbReference type="SUPFAM" id="SSF54928">
    <property type="entry name" value="RNA-binding domain, RBD"/>
    <property type="match status" value="1"/>
</dbReference>
<dbReference type="AlphaFoldDB" id="A0A822Y9R7"/>
<keyword evidence="2" id="KW-0694">RNA-binding</keyword>
<evidence type="ECO:0000313" key="5">
    <source>
        <dbReference type="Proteomes" id="UP000607653"/>
    </source>
</evidence>
<protein>
    <recommendedName>
        <fullName evidence="3">RRM domain-containing protein</fullName>
    </recommendedName>
</protein>
<evidence type="ECO:0000256" key="1">
    <source>
        <dbReference type="ARBA" id="ARBA00022737"/>
    </source>
</evidence>
<dbReference type="PANTHER" id="PTHR48032">
    <property type="entry name" value="RNA-BINDING PROTEIN MUSASHI HOMOLOG RBP6"/>
    <property type="match status" value="1"/>
</dbReference>
<evidence type="ECO:0000259" key="3">
    <source>
        <dbReference type="Pfam" id="PF00076"/>
    </source>
</evidence>
<dbReference type="InterPro" id="IPR012677">
    <property type="entry name" value="Nucleotide-bd_a/b_plait_sf"/>
</dbReference>
<dbReference type="Gene3D" id="3.30.70.330">
    <property type="match status" value="1"/>
</dbReference>
<feature type="domain" description="RRM" evidence="3">
    <location>
        <begin position="9"/>
        <end position="43"/>
    </location>
</feature>
<gene>
    <name evidence="4" type="ORF">HUJ06_029354</name>
</gene>